<sequence>MAMPVNVALLGAGIFALNEHLPAIFASPSAKLHSVWSRSEASAKKLSAASGGVPVVYFGEDQIDPLLADPEVQAVIIVLPIEKQPGCIRKAWAAGKHVLSEKPMSMDVAEAKQLIKEYETFYEPKGLIWRVAENFAHEPMLHKTRTLLADPNSGLGSILYYQTSFIDFVPDGHRYQSTSWRTIPAYQGGFLYDGGVHYAALMRTILPIPPASVVAATACHRAHLPPNDHLMALCIGPPESAVEPHGPPTALTTAQHDVSVLKGVGKSITHGTFTLSLAPPNTTHSATPYGVVVTCVNGIVSVLQSSAGWTLRVEPHKGSDVKSLEFTGPVQGVQVEVDMFVRAIQGERGPNYGNPRDTLWDVAFIQACLDSGGNQIILSSLTSMA</sequence>
<comment type="similarity">
    <text evidence="1">Belongs to the Gfo/Idh/MocA family.</text>
</comment>
<protein>
    <recommendedName>
        <fullName evidence="6">Gfo/Idh/MocA-like oxidoreductase N-terminal domain-containing protein</fullName>
    </recommendedName>
</protein>
<gene>
    <name evidence="4" type="ORF">EHS25_000903</name>
</gene>
<keyword evidence="5" id="KW-1185">Reference proteome</keyword>
<comment type="caution">
    <text evidence="4">The sequence shown here is derived from an EMBL/GenBank/DDBJ whole genome shotgun (WGS) entry which is preliminary data.</text>
</comment>
<dbReference type="STRING" id="1890683.A0A427YXK9"/>
<evidence type="ECO:0000259" key="2">
    <source>
        <dbReference type="Pfam" id="PF01408"/>
    </source>
</evidence>
<dbReference type="Proteomes" id="UP000279259">
    <property type="component" value="Unassembled WGS sequence"/>
</dbReference>
<dbReference type="GO" id="GO:0006740">
    <property type="term" value="P:NADPH regeneration"/>
    <property type="evidence" value="ECO:0007669"/>
    <property type="project" value="TreeGrafter"/>
</dbReference>
<dbReference type="Pfam" id="PF01408">
    <property type="entry name" value="GFO_IDH_MocA"/>
    <property type="match status" value="1"/>
</dbReference>
<accession>A0A427YXK9</accession>
<name>A0A427YXK9_9TREE</name>
<organism evidence="4 5">
    <name type="scientific">Saitozyma podzolica</name>
    <dbReference type="NCBI Taxonomy" id="1890683"/>
    <lineage>
        <taxon>Eukaryota</taxon>
        <taxon>Fungi</taxon>
        <taxon>Dikarya</taxon>
        <taxon>Basidiomycota</taxon>
        <taxon>Agaricomycotina</taxon>
        <taxon>Tremellomycetes</taxon>
        <taxon>Tremellales</taxon>
        <taxon>Trimorphomycetaceae</taxon>
        <taxon>Saitozyma</taxon>
    </lineage>
</organism>
<dbReference type="GO" id="GO:0005737">
    <property type="term" value="C:cytoplasm"/>
    <property type="evidence" value="ECO:0007669"/>
    <property type="project" value="TreeGrafter"/>
</dbReference>
<reference evidence="4 5" key="1">
    <citation type="submission" date="2018-11" db="EMBL/GenBank/DDBJ databases">
        <title>Genome sequence of Saitozyma podzolica DSM 27192.</title>
        <authorList>
            <person name="Aliyu H."/>
            <person name="Gorte O."/>
            <person name="Ochsenreither K."/>
        </authorList>
    </citation>
    <scope>NUCLEOTIDE SEQUENCE [LARGE SCALE GENOMIC DNA]</scope>
    <source>
        <strain evidence="4 5">DSM 27192</strain>
    </source>
</reference>
<dbReference type="Gene3D" id="3.40.50.720">
    <property type="entry name" value="NAD(P)-binding Rossmann-like Domain"/>
    <property type="match status" value="1"/>
</dbReference>
<dbReference type="Gene3D" id="3.30.360.10">
    <property type="entry name" value="Dihydrodipicolinate Reductase, domain 2"/>
    <property type="match status" value="1"/>
</dbReference>
<proteinExistence type="inferred from homology"/>
<dbReference type="SUPFAM" id="SSF55347">
    <property type="entry name" value="Glyceraldehyde-3-phosphate dehydrogenase-like, C-terminal domain"/>
    <property type="match status" value="1"/>
</dbReference>
<dbReference type="GO" id="GO:0016491">
    <property type="term" value="F:oxidoreductase activity"/>
    <property type="evidence" value="ECO:0007669"/>
    <property type="project" value="TreeGrafter"/>
</dbReference>
<evidence type="ECO:0000256" key="1">
    <source>
        <dbReference type="ARBA" id="ARBA00010928"/>
    </source>
</evidence>
<dbReference type="SUPFAM" id="SSF51735">
    <property type="entry name" value="NAD(P)-binding Rossmann-fold domains"/>
    <property type="match status" value="1"/>
</dbReference>
<evidence type="ECO:0000313" key="4">
    <source>
        <dbReference type="EMBL" id="RSH95811.1"/>
    </source>
</evidence>
<dbReference type="PANTHER" id="PTHR42840:SF5">
    <property type="entry name" value="NAD(P)-BINDING ROSSMANN-FOLD SUPERFAMILY PROTEIN"/>
    <property type="match status" value="1"/>
</dbReference>
<evidence type="ECO:0008006" key="6">
    <source>
        <dbReference type="Google" id="ProtNLM"/>
    </source>
</evidence>
<dbReference type="AlphaFoldDB" id="A0A427YXK9"/>
<dbReference type="GO" id="GO:0000166">
    <property type="term" value="F:nucleotide binding"/>
    <property type="evidence" value="ECO:0007669"/>
    <property type="project" value="InterPro"/>
</dbReference>
<dbReference type="InterPro" id="IPR055170">
    <property type="entry name" value="GFO_IDH_MocA-like_dom"/>
</dbReference>
<dbReference type="OrthoDB" id="64915at2759"/>
<feature type="domain" description="GFO/IDH/MocA-like oxidoreductase" evidence="3">
    <location>
        <begin position="155"/>
        <end position="231"/>
    </location>
</feature>
<dbReference type="EMBL" id="RSCD01000001">
    <property type="protein sequence ID" value="RSH95811.1"/>
    <property type="molecule type" value="Genomic_DNA"/>
</dbReference>
<evidence type="ECO:0000313" key="5">
    <source>
        <dbReference type="Proteomes" id="UP000279259"/>
    </source>
</evidence>
<dbReference type="Pfam" id="PF22725">
    <property type="entry name" value="GFO_IDH_MocA_C3"/>
    <property type="match status" value="1"/>
</dbReference>
<dbReference type="InterPro" id="IPR000683">
    <property type="entry name" value="Gfo/Idh/MocA-like_OxRdtase_N"/>
</dbReference>
<evidence type="ECO:0000259" key="3">
    <source>
        <dbReference type="Pfam" id="PF22725"/>
    </source>
</evidence>
<dbReference type="InterPro" id="IPR036291">
    <property type="entry name" value="NAD(P)-bd_dom_sf"/>
</dbReference>
<feature type="domain" description="Gfo/Idh/MocA-like oxidoreductase N-terminal" evidence="2">
    <location>
        <begin position="5"/>
        <end position="117"/>
    </location>
</feature>
<dbReference type="PANTHER" id="PTHR42840">
    <property type="entry name" value="NAD(P)-BINDING ROSSMANN-FOLD SUPERFAMILY PROTEIN-RELATED"/>
    <property type="match status" value="1"/>
</dbReference>